<accession>A0A0J6YHX2</accession>
<proteinExistence type="predicted"/>
<dbReference type="Proteomes" id="UP000054565">
    <property type="component" value="Unassembled WGS sequence"/>
</dbReference>
<dbReference type="EMBL" id="DS028097">
    <property type="protein sequence ID" value="KMP08281.1"/>
    <property type="molecule type" value="Genomic_DNA"/>
</dbReference>
<name>A0A0J6YHX2_COCIT</name>
<evidence type="ECO:0000313" key="3">
    <source>
        <dbReference type="Proteomes" id="UP000054565"/>
    </source>
</evidence>
<sequence length="150" mass="16675">MRKMGRPIPAQAAHGKPTPQVHISQCPKVHHHQKVVIRYESHSDQVILDDGTIICQLQRASDLSTTKGPLLVSLAELHNQSLSNHIWISQTIALNRREHAMIHLHGAEPAGFRSKRSYRALDTTATHIFLSTKCPASIVLRILASHPLVS</sequence>
<dbReference type="AlphaFoldDB" id="A0A0J6YHX2"/>
<feature type="region of interest" description="Disordered" evidence="1">
    <location>
        <begin position="1"/>
        <end position="21"/>
    </location>
</feature>
<organism evidence="2 3">
    <name type="scientific">Coccidioides immitis RMSCC 2394</name>
    <dbReference type="NCBI Taxonomy" id="404692"/>
    <lineage>
        <taxon>Eukaryota</taxon>
        <taxon>Fungi</taxon>
        <taxon>Dikarya</taxon>
        <taxon>Ascomycota</taxon>
        <taxon>Pezizomycotina</taxon>
        <taxon>Eurotiomycetes</taxon>
        <taxon>Eurotiomycetidae</taxon>
        <taxon>Onygenales</taxon>
        <taxon>Onygenaceae</taxon>
        <taxon>Coccidioides</taxon>
    </lineage>
</organism>
<reference evidence="3" key="1">
    <citation type="journal article" date="2010" name="Genome Res.">
        <title>Population genomic sequencing of Coccidioides fungi reveals recent hybridization and transposon control.</title>
        <authorList>
            <person name="Neafsey D.E."/>
            <person name="Barker B.M."/>
            <person name="Sharpton T.J."/>
            <person name="Stajich J.E."/>
            <person name="Park D.J."/>
            <person name="Whiston E."/>
            <person name="Hung C.-Y."/>
            <person name="McMahan C."/>
            <person name="White J."/>
            <person name="Sykes S."/>
            <person name="Heiman D."/>
            <person name="Young S."/>
            <person name="Zeng Q."/>
            <person name="Abouelleil A."/>
            <person name="Aftuck L."/>
            <person name="Bessette D."/>
            <person name="Brown A."/>
            <person name="FitzGerald M."/>
            <person name="Lui A."/>
            <person name="Macdonald J.P."/>
            <person name="Priest M."/>
            <person name="Orbach M.J."/>
            <person name="Galgiani J.N."/>
            <person name="Kirkland T.N."/>
            <person name="Cole G.T."/>
            <person name="Birren B.W."/>
            <person name="Henn M.R."/>
            <person name="Taylor J.W."/>
            <person name="Rounsley S.D."/>
        </authorList>
    </citation>
    <scope>NUCLEOTIDE SEQUENCE [LARGE SCALE GENOMIC DNA]</scope>
    <source>
        <strain evidence="3">RMSCC 2394</strain>
    </source>
</reference>
<gene>
    <name evidence="2" type="ORF">CIRG_07962</name>
</gene>
<evidence type="ECO:0000313" key="2">
    <source>
        <dbReference type="EMBL" id="KMP08281.1"/>
    </source>
</evidence>
<protein>
    <submittedName>
        <fullName evidence="2">Uncharacterized protein</fullName>
    </submittedName>
</protein>
<evidence type="ECO:0000256" key="1">
    <source>
        <dbReference type="SAM" id="MobiDB-lite"/>
    </source>
</evidence>